<proteinExistence type="predicted"/>
<dbReference type="Pfam" id="PF13516">
    <property type="entry name" value="LRR_6"/>
    <property type="match status" value="1"/>
</dbReference>
<evidence type="ECO:0000313" key="4">
    <source>
        <dbReference type="Proteomes" id="UP001642484"/>
    </source>
</evidence>
<evidence type="ECO:0000256" key="2">
    <source>
        <dbReference type="ARBA" id="ARBA00022737"/>
    </source>
</evidence>
<dbReference type="SMART" id="SM00364">
    <property type="entry name" value="LRR_BAC"/>
    <property type="match status" value="5"/>
</dbReference>
<dbReference type="InterPro" id="IPR050836">
    <property type="entry name" value="SDS22/Internalin_LRR"/>
</dbReference>
<dbReference type="PROSITE" id="PS51450">
    <property type="entry name" value="LRR"/>
    <property type="match status" value="4"/>
</dbReference>
<dbReference type="SMART" id="SM00369">
    <property type="entry name" value="LRR_TYP"/>
    <property type="match status" value="4"/>
</dbReference>
<keyword evidence="4" id="KW-1185">Reference proteome</keyword>
<dbReference type="PANTHER" id="PTHR46652:SF3">
    <property type="entry name" value="LEUCINE-RICH REPEAT-CONTAINING PROTEIN 9"/>
    <property type="match status" value="1"/>
</dbReference>
<accession>A0ABP0MHB2</accession>
<keyword evidence="2" id="KW-0677">Repeat</keyword>
<evidence type="ECO:0000256" key="1">
    <source>
        <dbReference type="ARBA" id="ARBA00022614"/>
    </source>
</evidence>
<dbReference type="Gene3D" id="3.80.10.10">
    <property type="entry name" value="Ribonuclease Inhibitor"/>
    <property type="match status" value="2"/>
</dbReference>
<dbReference type="SUPFAM" id="SSF52058">
    <property type="entry name" value="L domain-like"/>
    <property type="match status" value="1"/>
</dbReference>
<name>A0ABP0MHB2_9DINO</name>
<gene>
    <name evidence="3" type="ORF">CCMP2556_LOCUS25887</name>
</gene>
<sequence length="299" mass="31972">MAQAELRLDGLGIRKIVEIPPGIKVLSISSNRLRSLGSIVECLTLQEVNLAANKLDEGALAPLAALPALRSLNVSRNNIRDLSPLVLAPPALATQGQPFPALEELNVSSNPLSDVTASMSLRMLRVLTGAGLAVTTLRCIHCSLEVIDLRGCCLQSISGLQALPYLSELILDGNALLSCKDVLVHPALQEGDHTLVKALRIAHNVISEVSSVQLPSLTELDLASNSLSQVLNLAGAPRLTSLVLRTNQMTSLAQLSALRSLTFLDASHNQIRALEPSLCWSLCPLRVLLLNGNQIYDVE</sequence>
<organism evidence="3 4">
    <name type="scientific">Durusdinium trenchii</name>
    <dbReference type="NCBI Taxonomy" id="1381693"/>
    <lineage>
        <taxon>Eukaryota</taxon>
        <taxon>Sar</taxon>
        <taxon>Alveolata</taxon>
        <taxon>Dinophyceae</taxon>
        <taxon>Suessiales</taxon>
        <taxon>Symbiodiniaceae</taxon>
        <taxon>Durusdinium</taxon>
    </lineage>
</organism>
<dbReference type="EMBL" id="CAXAMN010017635">
    <property type="protein sequence ID" value="CAK9050862.1"/>
    <property type="molecule type" value="Genomic_DNA"/>
</dbReference>
<reference evidence="3 4" key="1">
    <citation type="submission" date="2024-02" db="EMBL/GenBank/DDBJ databases">
        <authorList>
            <person name="Chen Y."/>
            <person name="Shah S."/>
            <person name="Dougan E. K."/>
            <person name="Thang M."/>
            <person name="Chan C."/>
        </authorList>
    </citation>
    <scope>NUCLEOTIDE SEQUENCE [LARGE SCALE GENOMIC DNA]</scope>
</reference>
<dbReference type="InterPro" id="IPR003591">
    <property type="entry name" value="Leu-rich_rpt_typical-subtyp"/>
</dbReference>
<dbReference type="Proteomes" id="UP001642484">
    <property type="component" value="Unassembled WGS sequence"/>
</dbReference>
<evidence type="ECO:0000313" key="3">
    <source>
        <dbReference type="EMBL" id="CAK9050862.1"/>
    </source>
</evidence>
<protein>
    <submittedName>
        <fullName evidence="3">Uncharacterized protein</fullName>
    </submittedName>
</protein>
<dbReference type="InterPro" id="IPR001611">
    <property type="entry name" value="Leu-rich_rpt"/>
</dbReference>
<feature type="non-terminal residue" evidence="3">
    <location>
        <position position="299"/>
    </location>
</feature>
<dbReference type="PANTHER" id="PTHR46652">
    <property type="entry name" value="LEUCINE-RICH REPEAT AND IQ DOMAIN-CONTAINING PROTEIN 1-RELATED"/>
    <property type="match status" value="1"/>
</dbReference>
<comment type="caution">
    <text evidence="3">The sequence shown here is derived from an EMBL/GenBank/DDBJ whole genome shotgun (WGS) entry which is preliminary data.</text>
</comment>
<dbReference type="InterPro" id="IPR032675">
    <property type="entry name" value="LRR_dom_sf"/>
</dbReference>
<keyword evidence="1" id="KW-0433">Leucine-rich repeat</keyword>